<name>A0A8J7MAE0_9RHOB</name>
<dbReference type="InterPro" id="IPR036388">
    <property type="entry name" value="WH-like_DNA-bd_sf"/>
</dbReference>
<dbReference type="InterPro" id="IPR019888">
    <property type="entry name" value="Tscrpt_reg_AsnC-like"/>
</dbReference>
<evidence type="ECO:0000256" key="3">
    <source>
        <dbReference type="ARBA" id="ARBA00023163"/>
    </source>
</evidence>
<dbReference type="SUPFAM" id="SSF54909">
    <property type="entry name" value="Dimeric alpha+beta barrel"/>
    <property type="match status" value="1"/>
</dbReference>
<dbReference type="Pfam" id="PF13412">
    <property type="entry name" value="HTH_24"/>
    <property type="match status" value="1"/>
</dbReference>
<proteinExistence type="predicted"/>
<dbReference type="Proteomes" id="UP000655420">
    <property type="component" value="Unassembled WGS sequence"/>
</dbReference>
<evidence type="ECO:0000313" key="6">
    <source>
        <dbReference type="Proteomes" id="UP000655420"/>
    </source>
</evidence>
<dbReference type="InterPro" id="IPR011991">
    <property type="entry name" value="ArsR-like_HTH"/>
</dbReference>
<dbReference type="EMBL" id="JAEHHL010000008">
    <property type="protein sequence ID" value="MBK0400419.1"/>
    <property type="molecule type" value="Genomic_DNA"/>
</dbReference>
<dbReference type="PROSITE" id="PS00519">
    <property type="entry name" value="HTH_ASNC_1"/>
    <property type="match status" value="1"/>
</dbReference>
<reference evidence="5" key="1">
    <citation type="submission" date="2020-12" db="EMBL/GenBank/DDBJ databases">
        <title>Bacterial taxonomy.</title>
        <authorList>
            <person name="Pan X."/>
        </authorList>
    </citation>
    <scope>NUCLEOTIDE SEQUENCE</scope>
    <source>
        <strain evidence="5">M0105</strain>
    </source>
</reference>
<dbReference type="Pfam" id="PF01037">
    <property type="entry name" value="AsnC_trans_reg"/>
    <property type="match status" value="1"/>
</dbReference>
<dbReference type="PRINTS" id="PR00033">
    <property type="entry name" value="HTHASNC"/>
</dbReference>
<dbReference type="GO" id="GO:0043200">
    <property type="term" value="P:response to amino acid"/>
    <property type="evidence" value="ECO:0007669"/>
    <property type="project" value="TreeGrafter"/>
</dbReference>
<evidence type="ECO:0000256" key="1">
    <source>
        <dbReference type="ARBA" id="ARBA00023015"/>
    </source>
</evidence>
<keyword evidence="1" id="KW-0805">Transcription regulation</keyword>
<feature type="domain" description="HTH asnC-type" evidence="4">
    <location>
        <begin position="8"/>
        <end position="69"/>
    </location>
</feature>
<dbReference type="PANTHER" id="PTHR30154">
    <property type="entry name" value="LEUCINE-RESPONSIVE REGULATORY PROTEIN"/>
    <property type="match status" value="1"/>
</dbReference>
<dbReference type="AlphaFoldDB" id="A0A8J7MAE0"/>
<evidence type="ECO:0000259" key="4">
    <source>
        <dbReference type="PROSITE" id="PS50956"/>
    </source>
</evidence>
<dbReference type="InterPro" id="IPR036390">
    <property type="entry name" value="WH_DNA-bd_sf"/>
</dbReference>
<dbReference type="GO" id="GO:0006355">
    <property type="term" value="P:regulation of DNA-templated transcription"/>
    <property type="evidence" value="ECO:0007669"/>
    <property type="project" value="UniProtKB-ARBA"/>
</dbReference>
<dbReference type="InterPro" id="IPR019885">
    <property type="entry name" value="Tscrpt_reg_HTH_AsnC-type_CS"/>
</dbReference>
<sequence>MSGRTIKLDDRDLKILAILQREGRITKSELARRVNLSATPCWARLQRLEEAGVIQGYGARIAFDFFAPRTYAFVTFELESHRSDDFDRFEALIATIPEIFECFAVGGGIDYVIKVAAPDVEAYQHLLDGILHADAGVKRYYTYFVTKDVKHTPPPLELGEGIDA</sequence>
<gene>
    <name evidence="5" type="ORF">H0I76_14555</name>
</gene>
<dbReference type="CDD" id="cd00090">
    <property type="entry name" value="HTH_ARSR"/>
    <property type="match status" value="1"/>
</dbReference>
<dbReference type="SUPFAM" id="SSF46785">
    <property type="entry name" value="Winged helix' DNA-binding domain"/>
    <property type="match status" value="1"/>
</dbReference>
<keyword evidence="3" id="KW-0804">Transcription</keyword>
<keyword evidence="6" id="KW-1185">Reference proteome</keyword>
<dbReference type="Gene3D" id="3.30.70.920">
    <property type="match status" value="1"/>
</dbReference>
<dbReference type="Gene3D" id="1.10.10.10">
    <property type="entry name" value="Winged helix-like DNA-binding domain superfamily/Winged helix DNA-binding domain"/>
    <property type="match status" value="1"/>
</dbReference>
<evidence type="ECO:0000313" key="5">
    <source>
        <dbReference type="EMBL" id="MBK0400419.1"/>
    </source>
</evidence>
<dbReference type="PROSITE" id="PS50956">
    <property type="entry name" value="HTH_ASNC_2"/>
    <property type="match status" value="1"/>
</dbReference>
<dbReference type="GO" id="GO:0043565">
    <property type="term" value="F:sequence-specific DNA binding"/>
    <property type="evidence" value="ECO:0007669"/>
    <property type="project" value="InterPro"/>
</dbReference>
<keyword evidence="2" id="KW-0238">DNA-binding</keyword>
<dbReference type="PANTHER" id="PTHR30154:SF34">
    <property type="entry name" value="TRANSCRIPTIONAL REGULATOR AZLB"/>
    <property type="match status" value="1"/>
</dbReference>
<dbReference type="InterPro" id="IPR011008">
    <property type="entry name" value="Dimeric_a/b-barrel"/>
</dbReference>
<protein>
    <submittedName>
        <fullName evidence="5">Lrp/AsnC family transcriptional regulator</fullName>
    </submittedName>
</protein>
<dbReference type="InterPro" id="IPR000485">
    <property type="entry name" value="AsnC-type_HTH_dom"/>
</dbReference>
<organism evidence="5 6">
    <name type="scientific">Thermohalobaculum xanthum</name>
    <dbReference type="NCBI Taxonomy" id="2753746"/>
    <lineage>
        <taxon>Bacteria</taxon>
        <taxon>Pseudomonadati</taxon>
        <taxon>Pseudomonadota</taxon>
        <taxon>Alphaproteobacteria</taxon>
        <taxon>Rhodobacterales</taxon>
        <taxon>Paracoccaceae</taxon>
        <taxon>Thermohalobaculum</taxon>
    </lineage>
</organism>
<dbReference type="GO" id="GO:0005829">
    <property type="term" value="C:cytosol"/>
    <property type="evidence" value="ECO:0007669"/>
    <property type="project" value="TreeGrafter"/>
</dbReference>
<dbReference type="RefSeq" id="WP_200611186.1">
    <property type="nucleotide sequence ID" value="NZ_JAEHHL010000008.1"/>
</dbReference>
<accession>A0A8J7MAE0</accession>
<comment type="caution">
    <text evidence="5">The sequence shown here is derived from an EMBL/GenBank/DDBJ whole genome shotgun (WGS) entry which is preliminary data.</text>
</comment>
<dbReference type="SMART" id="SM00344">
    <property type="entry name" value="HTH_ASNC"/>
    <property type="match status" value="1"/>
</dbReference>
<dbReference type="InterPro" id="IPR019887">
    <property type="entry name" value="Tscrpt_reg_AsnC/Lrp_C"/>
</dbReference>
<evidence type="ECO:0000256" key="2">
    <source>
        <dbReference type="ARBA" id="ARBA00023125"/>
    </source>
</evidence>